<dbReference type="VEuPathDB" id="VectorBase:ASIS002453"/>
<feature type="compositionally biased region" description="Low complexity" evidence="1">
    <location>
        <begin position="2044"/>
        <end position="2065"/>
    </location>
</feature>
<dbReference type="EMBL" id="ATLV01011330">
    <property type="status" value="NOT_ANNOTATED_CDS"/>
    <property type="molecule type" value="Genomic_DNA"/>
</dbReference>
<feature type="compositionally biased region" description="Low complexity" evidence="1">
    <location>
        <begin position="2072"/>
        <end position="2087"/>
    </location>
</feature>
<feature type="compositionally biased region" description="Polar residues" evidence="1">
    <location>
        <begin position="618"/>
        <end position="651"/>
    </location>
</feature>
<feature type="region of interest" description="Disordered" evidence="1">
    <location>
        <begin position="1348"/>
        <end position="1437"/>
    </location>
</feature>
<feature type="compositionally biased region" description="Gly residues" evidence="1">
    <location>
        <begin position="1518"/>
        <end position="1529"/>
    </location>
</feature>
<feature type="compositionally biased region" description="Low complexity" evidence="1">
    <location>
        <begin position="1474"/>
        <end position="1483"/>
    </location>
</feature>
<dbReference type="OMA" id="YHMEQAR"/>
<feature type="region of interest" description="Disordered" evidence="1">
    <location>
        <begin position="2351"/>
        <end position="2416"/>
    </location>
</feature>
<feature type="region of interest" description="Disordered" evidence="1">
    <location>
        <begin position="136"/>
        <end position="166"/>
    </location>
</feature>
<feature type="compositionally biased region" description="Polar residues" evidence="1">
    <location>
        <begin position="2400"/>
        <end position="2416"/>
    </location>
</feature>
<feature type="region of interest" description="Disordered" evidence="1">
    <location>
        <begin position="1601"/>
        <end position="1648"/>
    </location>
</feature>
<feature type="compositionally biased region" description="Low complexity" evidence="1">
    <location>
        <begin position="323"/>
        <end position="362"/>
    </location>
</feature>
<feature type="compositionally biased region" description="Polar residues" evidence="1">
    <location>
        <begin position="203"/>
        <end position="215"/>
    </location>
</feature>
<reference evidence="2 4" key="1">
    <citation type="journal article" date="2014" name="BMC Genomics">
        <title>Genome sequence of Anopheles sinensis provides insight into genetics basis of mosquito competence for malaria parasites.</title>
        <authorList>
            <person name="Zhou D."/>
            <person name="Zhang D."/>
            <person name="Ding G."/>
            <person name="Shi L."/>
            <person name="Hou Q."/>
            <person name="Ye Y."/>
            <person name="Xu Y."/>
            <person name="Zhou H."/>
            <person name="Xiong C."/>
            <person name="Li S."/>
            <person name="Yu J."/>
            <person name="Hong S."/>
            <person name="Yu X."/>
            <person name="Zou P."/>
            <person name="Chen C."/>
            <person name="Chang X."/>
            <person name="Wang W."/>
            <person name="Lv Y."/>
            <person name="Sun Y."/>
            <person name="Ma L."/>
            <person name="Shen B."/>
            <person name="Zhu C."/>
        </authorList>
    </citation>
    <scope>NUCLEOTIDE SEQUENCE [LARGE SCALE GENOMIC DNA]</scope>
</reference>
<proteinExistence type="predicted"/>
<feature type="compositionally biased region" description="Acidic residues" evidence="1">
    <location>
        <begin position="1148"/>
        <end position="1159"/>
    </location>
</feature>
<feature type="region of interest" description="Disordered" evidence="1">
    <location>
        <begin position="29"/>
        <end position="107"/>
    </location>
</feature>
<feature type="compositionally biased region" description="Basic and acidic residues" evidence="1">
    <location>
        <begin position="1845"/>
        <end position="1866"/>
    </location>
</feature>
<dbReference type="Proteomes" id="UP000030765">
    <property type="component" value="Unassembled WGS sequence"/>
</dbReference>
<feature type="region of interest" description="Disordered" evidence="1">
    <location>
        <begin position="2593"/>
        <end position="2613"/>
    </location>
</feature>
<feature type="compositionally biased region" description="Polar residues" evidence="1">
    <location>
        <begin position="525"/>
        <end position="547"/>
    </location>
</feature>
<feature type="compositionally biased region" description="Polar residues" evidence="1">
    <location>
        <begin position="669"/>
        <end position="678"/>
    </location>
</feature>
<feature type="compositionally biased region" description="Polar residues" evidence="1">
    <location>
        <begin position="1898"/>
        <end position="1917"/>
    </location>
</feature>
<feature type="compositionally biased region" description="Basic residues" evidence="1">
    <location>
        <begin position="73"/>
        <end position="91"/>
    </location>
</feature>
<dbReference type="EMBL" id="KE524662">
    <property type="protein sequence ID" value="KFB36005.1"/>
    <property type="molecule type" value="Genomic_DNA"/>
</dbReference>
<feature type="region of interest" description="Disordered" evidence="1">
    <location>
        <begin position="1148"/>
        <end position="1246"/>
    </location>
</feature>
<feature type="compositionally biased region" description="Low complexity" evidence="1">
    <location>
        <begin position="93"/>
        <end position="104"/>
    </location>
</feature>
<feature type="compositionally biased region" description="Polar residues" evidence="1">
    <location>
        <begin position="1769"/>
        <end position="1779"/>
    </location>
</feature>
<feature type="compositionally biased region" description="Polar residues" evidence="1">
    <location>
        <begin position="1748"/>
        <end position="1758"/>
    </location>
</feature>
<feature type="compositionally biased region" description="Low complexity" evidence="1">
    <location>
        <begin position="136"/>
        <end position="145"/>
    </location>
</feature>
<feature type="region of interest" description="Disordered" evidence="1">
    <location>
        <begin position="1468"/>
        <end position="1558"/>
    </location>
</feature>
<feature type="compositionally biased region" description="Basic and acidic residues" evidence="1">
    <location>
        <begin position="1957"/>
        <end position="1969"/>
    </location>
</feature>
<feature type="compositionally biased region" description="Low complexity" evidence="1">
    <location>
        <begin position="1373"/>
        <end position="1390"/>
    </location>
</feature>
<feature type="compositionally biased region" description="Low complexity" evidence="1">
    <location>
        <begin position="1735"/>
        <end position="1747"/>
    </location>
</feature>
<accession>A0A084VDG1</accession>
<protein>
    <submittedName>
        <fullName evidence="2">AGAP007186-PA-like protein</fullName>
    </submittedName>
</protein>
<feature type="region of interest" description="Disordered" evidence="1">
    <location>
        <begin position="425"/>
        <end position="678"/>
    </location>
</feature>
<feature type="compositionally biased region" description="Low complexity" evidence="1">
    <location>
        <begin position="216"/>
        <end position="227"/>
    </location>
</feature>
<feature type="compositionally biased region" description="Gly residues" evidence="1">
    <location>
        <begin position="2103"/>
        <end position="2122"/>
    </location>
</feature>
<feature type="region of interest" description="Disordered" evidence="1">
    <location>
        <begin position="1840"/>
        <end position="1917"/>
    </location>
</feature>
<dbReference type="EnsemblMetazoa" id="ASIC002984-RA">
    <property type="protein sequence ID" value="ASIC002984-PA"/>
    <property type="gene ID" value="ASIC002984"/>
</dbReference>
<feature type="region of interest" description="Disordered" evidence="1">
    <location>
        <begin position="1671"/>
        <end position="1694"/>
    </location>
</feature>
<feature type="region of interest" description="Disordered" evidence="1">
    <location>
        <begin position="1046"/>
        <end position="1065"/>
    </location>
</feature>
<dbReference type="EMBL" id="ATLV01011329">
    <property type="status" value="NOT_ANNOTATED_CDS"/>
    <property type="molecule type" value="Genomic_DNA"/>
</dbReference>
<feature type="compositionally biased region" description="Low complexity" evidence="1">
    <location>
        <begin position="910"/>
        <end position="927"/>
    </location>
</feature>
<feature type="compositionally biased region" description="Low complexity" evidence="1">
    <location>
        <begin position="549"/>
        <end position="568"/>
    </location>
</feature>
<feature type="compositionally biased region" description="Polar residues" evidence="1">
    <location>
        <begin position="1807"/>
        <end position="1816"/>
    </location>
</feature>
<dbReference type="EMBL" id="ATLV01011328">
    <property type="status" value="NOT_ANNOTATED_CDS"/>
    <property type="molecule type" value="Genomic_DNA"/>
</dbReference>
<evidence type="ECO:0000313" key="3">
    <source>
        <dbReference type="EnsemblMetazoa" id="ASIC002984-PA"/>
    </source>
</evidence>
<feature type="region of interest" description="Disordered" evidence="1">
    <location>
        <begin position="1946"/>
        <end position="2129"/>
    </location>
</feature>
<reference evidence="3" key="2">
    <citation type="submission" date="2020-05" db="UniProtKB">
        <authorList>
            <consortium name="EnsemblMetazoa"/>
        </authorList>
    </citation>
    <scope>IDENTIFICATION</scope>
</reference>
<feature type="region of interest" description="Disordered" evidence="1">
    <location>
        <begin position="1305"/>
        <end position="1335"/>
    </location>
</feature>
<feature type="compositionally biased region" description="Polar residues" evidence="1">
    <location>
        <begin position="437"/>
        <end position="454"/>
    </location>
</feature>
<feature type="region of interest" description="Disordered" evidence="1">
    <location>
        <begin position="796"/>
        <end position="986"/>
    </location>
</feature>
<feature type="compositionally biased region" description="Low complexity" evidence="1">
    <location>
        <begin position="370"/>
        <end position="392"/>
    </location>
</feature>
<feature type="compositionally biased region" description="Low complexity" evidence="1">
    <location>
        <begin position="602"/>
        <end position="616"/>
    </location>
</feature>
<feature type="compositionally biased region" description="Acidic residues" evidence="1">
    <location>
        <begin position="2374"/>
        <end position="2387"/>
    </location>
</feature>
<feature type="region of interest" description="Disordered" evidence="1">
    <location>
        <begin position="1729"/>
        <end position="1827"/>
    </location>
</feature>
<feature type="compositionally biased region" description="Polar residues" evidence="1">
    <location>
        <begin position="569"/>
        <end position="581"/>
    </location>
</feature>
<feature type="compositionally biased region" description="Basic and acidic residues" evidence="1">
    <location>
        <begin position="1632"/>
        <end position="1645"/>
    </location>
</feature>
<dbReference type="VEuPathDB" id="VectorBase:ASIS011598"/>
<feature type="compositionally biased region" description="Polar residues" evidence="1">
    <location>
        <begin position="972"/>
        <end position="985"/>
    </location>
</feature>
<organism evidence="2">
    <name type="scientific">Anopheles sinensis</name>
    <name type="common">Mosquito</name>
    <dbReference type="NCBI Taxonomy" id="74873"/>
    <lineage>
        <taxon>Eukaryota</taxon>
        <taxon>Metazoa</taxon>
        <taxon>Ecdysozoa</taxon>
        <taxon>Arthropoda</taxon>
        <taxon>Hexapoda</taxon>
        <taxon>Insecta</taxon>
        <taxon>Pterygota</taxon>
        <taxon>Neoptera</taxon>
        <taxon>Endopterygota</taxon>
        <taxon>Diptera</taxon>
        <taxon>Nematocera</taxon>
        <taxon>Culicoidea</taxon>
        <taxon>Culicidae</taxon>
        <taxon>Anophelinae</taxon>
        <taxon>Anopheles</taxon>
    </lineage>
</organism>
<feature type="region of interest" description="Disordered" evidence="1">
    <location>
        <begin position="1071"/>
        <end position="1097"/>
    </location>
</feature>
<feature type="compositionally biased region" description="Acidic residues" evidence="1">
    <location>
        <begin position="1224"/>
        <end position="1236"/>
    </location>
</feature>
<feature type="region of interest" description="Disordered" evidence="1">
    <location>
        <begin position="191"/>
        <end position="227"/>
    </location>
</feature>
<feature type="region of interest" description="Disordered" evidence="1">
    <location>
        <begin position="2507"/>
        <end position="2531"/>
    </location>
</feature>
<feature type="region of interest" description="Disordered" evidence="1">
    <location>
        <begin position="2304"/>
        <end position="2334"/>
    </location>
</feature>
<feature type="compositionally biased region" description="Low complexity" evidence="1">
    <location>
        <begin position="1404"/>
        <end position="1415"/>
    </location>
</feature>
<feature type="compositionally biased region" description="Basic and acidic residues" evidence="1">
    <location>
        <begin position="1990"/>
        <end position="1999"/>
    </location>
</feature>
<dbReference type="OrthoDB" id="7791344at2759"/>
<feature type="compositionally biased region" description="Basic and acidic residues" evidence="1">
    <location>
        <begin position="1615"/>
        <end position="1624"/>
    </location>
</feature>
<keyword evidence="4" id="KW-1185">Reference proteome</keyword>
<feature type="compositionally biased region" description="Polar residues" evidence="1">
    <location>
        <begin position="1351"/>
        <end position="1363"/>
    </location>
</feature>
<feature type="compositionally biased region" description="Polar residues" evidence="1">
    <location>
        <begin position="464"/>
        <end position="478"/>
    </location>
</feature>
<feature type="compositionally biased region" description="Low complexity" evidence="1">
    <location>
        <begin position="878"/>
        <end position="892"/>
    </location>
</feature>
<name>A0A084VDG1_ANOSI</name>
<dbReference type="VEuPathDB" id="VectorBase:ASIC002984"/>
<gene>
    <name evidence="2" type="ORF">ZHAS_00002984</name>
</gene>
<feature type="region of interest" description="Disordered" evidence="1">
    <location>
        <begin position="300"/>
        <end position="392"/>
    </location>
</feature>
<sequence>MQLYPDNVENKPFVNSAIHELEKKLSSATANLSCQQQPESSYQQQRPLPHSSVHSLPYQEGHPLLHYNQPHPQHQHLIHHHPLHHQHHHQISHPEQLYQHQPQPHHQEEQFYKADVTSTSNEGSSLHAILQVIRAEQQQEQQHQAEQPDSKHCDHLFHTEPAGPSPPIEVLATAPPAPKFSAVNFRRVHRHPPVSFPKRPLVTQRSLGSPPSVNLGSSYSPSGSAGSTAGNGGIFGLPIAGHAAGQQVVRRRSRGASARRHEAFVKTRSKTISDFFGPESTPVSRLLNIICQEKEAERVAANTMNSQQQQQQQPPPPPSASRTGAASSKPSTSGGPATSSSQSGSSRVLRSAVAGNSGSAGARSRKENIVPVGASGSDSGSSGSAGAAPVPVDPAYAAKDIDRIAKYKADRRKAIYLRNNVHENENERLEPSKRSSSRTPNTLPSSAILSNSSLPAPPSKHAATASTSNIRRPHSTGTVPGATKVPPVRPVASGTRLATASAGSRERSSSSSTHNRAGDERTNGAGATTISISPSSQAVAINQSKQIRTTRSSRLRAAAAHAPSSKPSFSGSTTLMSTSGEDQPKPQPLERSQRSQFHRTPAVTTGTSSSLTVGASRTAASRHSPSTTTGKHSNGSTVTPSVIASTRTSKLLAQPLSKREQTVKKVPSSVGSVDSTAGSKRLVPSIAVNMKQRLKTMTETIKGDRAGGKPATATTNSVAPKRNVLAKGRAVAPVPIEPPSPTKSGMAEKTSTVPDLPKAEAIISNGYGGDFLGHPGVAKKIAHPGSTNVEEMPVISSESATGGGGGTPRFRTSTMKRSHSSRPEAVALPKDINGLSPVKGNVDTLAKQRQSVEQEQDPPKDKSAKRKSFLNRSQTDESASGARSTSRTSSSSDRFQRRLKMPHGSPDMHSSSNRSSPLKSASASSSATEKSPTVSPRPSVYSSARSSPKHPTGPSPPTIVSGGSSPVRICSRMSSVGGSGANSPNVGIYSRSPPLAYHMEQARRELAVVSPPRTHRLLKIVNEASASPAGQPTKPLLNDRLDSEQQLAAPEAATASQEENQGDKPSVIASSAAVEEGPLDDVRSLDDGEEVANAEASAAVVEEIDEISEEQSSSIGQYSKFSQILKSPTLEVTTISDMMGNLAIVDSREDEEAHEEEEEMHVPSVPEQSSPPHVMETMDQNGDDDHHGHHDEEEEEMKAGPSGLCMAKGIHGESVQYSSGHDVDYDEDDDGEEDEQERLGQPFVSESRGYIAVVDVGEDDPNEEMRPANRILFDDQFNDEFVVIENSPKSQLIHSLDEEDIIVLRDGEDADPDLEYAERPPSRPSSGGYLEKKKKKLVKMSSVECFERKSLSPQRKQGGSSSPIFRAKSMDESSAVLGSSASSGATAGTSNHIVSILKRKTVESTAASSASSNASPVTFSPSVVDTPIRSNRKQGILKKRCSLDESRYSRSHSPDDRSILVRHTRRNSFEDGASSSSTSVQQQAHGILKQKSYESREDVSGGMATGGTSRNSTASGCSSGGGGGGGVGSSAGSNVSHGILKKKNDSSSTSTPSEQPKHVSISQAVILAAAEICHDMLLVDEDGDGGGSGAYDIKPILKTDHQAPMTPKPILKKKYSSENEEIRPILKSSRKSSREENSDSEEMKRSILKIDSPAKRRCFVEQPGVGGDIMLGSAGSSDVSPPSAALSLHSRSLDHPDPVGVAPIVPQVTNIEKPIISVAERIRNMEKFLSGSGGPSAACSSAGGTPPTKQQSPSTSALSRRESFRYKNQPVNSTEINSVQQQQEQEQQGIKHQSSSSCEEGGDECSQVVSSGTVPGSSDVGAKDLLPDCTGTERVLKTVTIDPGVEQRPEPVDEPAERRIAPEHSCLRSSLELLIQRSHSADPKPLTSQASGGDDPTKPTSSSFELLSPTLGTAESASHSIISGEFNLASLSSDSGVQFLVRGGTEDYGLSSSVKTSDSEKSPSKKTIDDNDEELNVLLLGEEEEDDDDRGQASRHVDADQLLVVRVAEKSAADGKNGGGDQSEDESTTGRPRNGAASRRKGRLLPLSPTSSSPSSSPDSGSSSDLSDRESAAGSGFGARSATSGAGADDDDDDDASSTMFGGCVGFGRNSGGGGGASSGGEDGTDKGLLRRSSSVRAKASMFAQLESKLKENENPLSRPIVPRPRRAQFATQTISPTDIERSNNAINSGLNCAPLRTTTATAASNNAGNPASNNSIMNTIPTNNNNVVSDDSGAEFDPSTLQVSKKVKLFSGGCITVKGEDGEVTVIVPNGNNSRRKKSLIKLRTVGKLVIPKFLNDSNNNISAQQQHQDFQRKENGSVNGTGSEGETDIHILPKVERIRRKFMSVQSTPKIFKSSVEHGGTESPSREGAGTDADDPVSDGSESDVDSGKENNYDSGVENMNGSTRGPTSRPGSSTVLALKRNFLNSSNRTRSVHPEKDPVLEVSAELDGIVTKGKVSSMASQWNRLRSMMTLDVSSILKASGSTFETPPSPASRVGNGLLAEPRMRKSSPVGRRHFEPNASSPSSRRHWIDPNYSCKSNGGNSSKFALVDARFAKYFGCAAKQNDQGGSSPVTTGGKSMIVTRNASIKESSSATAGRIAVQPPRRRTQSMPKESHLLEQRLESIITSMAAGGVAGCVGTPRSQNRSSIKLVNTVEELNITTEDLSTADIEFDKLYIGVCLFPLLAEVELVLFLRTELAR</sequence>
<feature type="compositionally biased region" description="Polar residues" evidence="1">
    <location>
        <begin position="928"/>
        <end position="946"/>
    </location>
</feature>
<evidence type="ECO:0000313" key="4">
    <source>
        <dbReference type="Proteomes" id="UP000030765"/>
    </source>
</evidence>
<feature type="compositionally biased region" description="Acidic residues" evidence="1">
    <location>
        <begin position="1970"/>
        <end position="1989"/>
    </location>
</feature>
<feature type="compositionally biased region" description="Low complexity" evidence="1">
    <location>
        <begin position="1780"/>
        <end position="1799"/>
    </location>
</feature>
<evidence type="ECO:0000313" key="2">
    <source>
        <dbReference type="EMBL" id="KFB36005.1"/>
    </source>
</evidence>
<feature type="compositionally biased region" description="Low complexity" evidence="1">
    <location>
        <begin position="33"/>
        <end position="45"/>
    </location>
</feature>
<feature type="region of interest" description="Disordered" evidence="1">
    <location>
        <begin position="733"/>
        <end position="753"/>
    </location>
</feature>
<feature type="compositionally biased region" description="Basic and acidic residues" evidence="1">
    <location>
        <begin position="146"/>
        <end position="158"/>
    </location>
</feature>
<evidence type="ECO:0000256" key="1">
    <source>
        <dbReference type="SAM" id="MobiDB-lite"/>
    </source>
</evidence>